<dbReference type="Gene3D" id="3.90.226.10">
    <property type="entry name" value="2-enoyl-CoA Hydratase, Chain A, domain 1"/>
    <property type="match status" value="1"/>
</dbReference>
<dbReference type="OrthoDB" id="9775794at2"/>
<dbReference type="PROSITE" id="PS00166">
    <property type="entry name" value="ENOYL_COA_HYDRATASE"/>
    <property type="match status" value="1"/>
</dbReference>
<keyword evidence="9" id="KW-1185">Reference proteome</keyword>
<comment type="similarity">
    <text evidence="2 7">Belongs to the enoyl-CoA hydratase/isomerase family.</text>
</comment>
<keyword evidence="4" id="KW-0456">Lyase</keyword>
<evidence type="ECO:0000256" key="1">
    <source>
        <dbReference type="ARBA" id="ARBA00005086"/>
    </source>
</evidence>
<reference evidence="8 9" key="1">
    <citation type="submission" date="2018-10" db="EMBL/GenBank/DDBJ databases">
        <authorList>
            <person name="Grouzdev D.S."/>
            <person name="Krutkina M.S."/>
            <person name="Tourova T.P."/>
            <person name="Nazina T.N."/>
        </authorList>
    </citation>
    <scope>NUCLEOTIDE SEQUENCE [LARGE SCALE GENOMIC DNA]</scope>
    <source>
        <strain evidence="8 9">435</strain>
    </source>
</reference>
<dbReference type="PANTHER" id="PTHR11941">
    <property type="entry name" value="ENOYL-COA HYDRATASE-RELATED"/>
    <property type="match status" value="1"/>
</dbReference>
<evidence type="ECO:0000256" key="3">
    <source>
        <dbReference type="ARBA" id="ARBA00011881"/>
    </source>
</evidence>
<dbReference type="SUPFAM" id="SSF52096">
    <property type="entry name" value="ClpP/crotonase"/>
    <property type="match status" value="1"/>
</dbReference>
<accession>A0A494WQS9</accession>
<dbReference type="PANTHER" id="PTHR11941:SF54">
    <property type="entry name" value="ENOYL-COA HYDRATASE, MITOCHONDRIAL"/>
    <property type="match status" value="1"/>
</dbReference>
<dbReference type="InterPro" id="IPR001753">
    <property type="entry name" value="Enoyl-CoA_hydra/iso"/>
</dbReference>
<comment type="catalytic activity">
    <reaction evidence="5">
        <text>a short-chain (3S)-3-hydroxyacyl-CoA = a short-chain (2E)-enoyl-CoA + H2O</text>
        <dbReference type="Rhea" id="RHEA:52664"/>
        <dbReference type="ChEBI" id="CHEBI:15377"/>
        <dbReference type="ChEBI" id="CHEBI:87488"/>
        <dbReference type="ChEBI" id="CHEBI:136760"/>
        <dbReference type="EC" id="4.2.1.150"/>
    </reaction>
</comment>
<dbReference type="AlphaFoldDB" id="A0A494WQS9"/>
<name>A0A494WQS9_9FIRM</name>
<evidence type="ECO:0000256" key="4">
    <source>
        <dbReference type="ARBA" id="ARBA00023239"/>
    </source>
</evidence>
<evidence type="ECO:0000313" key="9">
    <source>
        <dbReference type="Proteomes" id="UP000271256"/>
    </source>
</evidence>
<comment type="pathway">
    <text evidence="1">Lipid metabolism; butanoate metabolism.</text>
</comment>
<evidence type="ECO:0000313" key="8">
    <source>
        <dbReference type="EMBL" id="RKO65499.1"/>
    </source>
</evidence>
<evidence type="ECO:0000256" key="7">
    <source>
        <dbReference type="RuleBase" id="RU003707"/>
    </source>
</evidence>
<dbReference type="GO" id="GO:0006635">
    <property type="term" value="P:fatty acid beta-oxidation"/>
    <property type="evidence" value="ECO:0007669"/>
    <property type="project" value="TreeGrafter"/>
</dbReference>
<dbReference type="Gene3D" id="1.10.12.10">
    <property type="entry name" value="Lyase 2-enoyl-coa Hydratase, Chain A, domain 2"/>
    <property type="match status" value="1"/>
</dbReference>
<evidence type="ECO:0000256" key="5">
    <source>
        <dbReference type="ARBA" id="ARBA00050624"/>
    </source>
</evidence>
<dbReference type="Pfam" id="PF00378">
    <property type="entry name" value="ECH_1"/>
    <property type="match status" value="1"/>
</dbReference>
<comment type="subunit">
    <text evidence="3">Homotetramer.</text>
</comment>
<dbReference type="EMBL" id="RBWE01000003">
    <property type="protein sequence ID" value="RKO65499.1"/>
    <property type="molecule type" value="Genomic_DNA"/>
</dbReference>
<dbReference type="GO" id="GO:0018812">
    <property type="term" value="F:3-hydroxyacyl-CoA dehydratase activity"/>
    <property type="evidence" value="ECO:0007669"/>
    <property type="project" value="UniProtKB-EC"/>
</dbReference>
<dbReference type="FunFam" id="3.90.226.10:FF:000009">
    <property type="entry name" value="Carnitinyl-CoA dehydratase"/>
    <property type="match status" value="1"/>
</dbReference>
<dbReference type="RefSeq" id="WP_121452623.1">
    <property type="nucleotide sequence ID" value="NZ_RBWE01000003.1"/>
</dbReference>
<dbReference type="GO" id="GO:0016853">
    <property type="term" value="F:isomerase activity"/>
    <property type="evidence" value="ECO:0007669"/>
    <property type="project" value="UniProtKB-KW"/>
</dbReference>
<sequence length="258" mass="27820">MGFKNLILEKEEGIAVATVNRPEVRNALNRETWQEINSLIDQVEKDEEIQVLIFTGAGDKAFVAGADVASLKERTMLETFVNENQAILNRLANMEKVTIAAINGYALGGGCELALACDLRVAAENARLGQPELNLGILPGAGGTQRLARLVGIGNAKELILTGEIIDAAEAYRIGLVNKVVPAGEAVRAAKEMAQKIMAKGPLAVRFAKAVINWGSNVSLESGLIMERLAQTILFGTEDHLEGLTAFLEKRRPVYKGR</sequence>
<dbReference type="EC" id="4.2.1.150" evidence="6"/>
<evidence type="ECO:0000256" key="2">
    <source>
        <dbReference type="ARBA" id="ARBA00005254"/>
    </source>
</evidence>
<evidence type="ECO:0000256" key="6">
    <source>
        <dbReference type="ARBA" id="ARBA00067035"/>
    </source>
</evidence>
<protein>
    <recommendedName>
        <fullName evidence="6">short-chain-enoyl-CoA hydratase</fullName>
        <ecNumber evidence="6">4.2.1.150</ecNumber>
    </recommendedName>
</protein>
<comment type="caution">
    <text evidence="8">The sequence shown here is derived from an EMBL/GenBank/DDBJ whole genome shotgun (WGS) entry which is preliminary data.</text>
</comment>
<proteinExistence type="inferred from homology"/>
<dbReference type="InterPro" id="IPR018376">
    <property type="entry name" value="Enoyl-CoA_hyd/isom_CS"/>
</dbReference>
<dbReference type="FunFam" id="1.10.12.10:FF:000001">
    <property type="entry name" value="Probable enoyl-CoA hydratase, mitochondrial"/>
    <property type="match status" value="1"/>
</dbReference>
<dbReference type="InterPro" id="IPR029045">
    <property type="entry name" value="ClpP/crotonase-like_dom_sf"/>
</dbReference>
<dbReference type="CDD" id="cd06558">
    <property type="entry name" value="crotonase-like"/>
    <property type="match status" value="1"/>
</dbReference>
<dbReference type="Proteomes" id="UP000271256">
    <property type="component" value="Unassembled WGS sequence"/>
</dbReference>
<keyword evidence="8" id="KW-0413">Isomerase</keyword>
<organism evidence="8 9">
    <name type="scientific">Desulfofundulus salinus</name>
    <dbReference type="NCBI Taxonomy" id="2419843"/>
    <lineage>
        <taxon>Bacteria</taxon>
        <taxon>Bacillati</taxon>
        <taxon>Bacillota</taxon>
        <taxon>Clostridia</taxon>
        <taxon>Eubacteriales</taxon>
        <taxon>Peptococcaceae</taxon>
        <taxon>Desulfofundulus</taxon>
    </lineage>
</organism>
<dbReference type="InterPro" id="IPR014748">
    <property type="entry name" value="Enoyl-CoA_hydra_C"/>
</dbReference>
<gene>
    <name evidence="8" type="ORF">D7024_14475</name>
</gene>